<evidence type="ECO:0000259" key="5">
    <source>
        <dbReference type="Pfam" id="PF01523"/>
    </source>
</evidence>
<feature type="domain" description="Metalloprotease TldD/E C-terminal" evidence="6">
    <location>
        <begin position="236"/>
        <end position="476"/>
    </location>
</feature>
<dbReference type="InterPro" id="IPR036059">
    <property type="entry name" value="TldD/PmbA_sf"/>
</dbReference>
<comment type="caution">
    <text evidence="8">The sequence shown here is derived from an EMBL/GenBank/DDBJ whole genome shotgun (WGS) entry which is preliminary data.</text>
</comment>
<dbReference type="GO" id="GO:0006508">
    <property type="term" value="P:proteolysis"/>
    <property type="evidence" value="ECO:0007669"/>
    <property type="project" value="UniProtKB-KW"/>
</dbReference>
<dbReference type="AlphaFoldDB" id="A0A7C3Z427"/>
<dbReference type="PANTHER" id="PTHR30624:SF10">
    <property type="entry name" value="CONSERVED PROTEIN"/>
    <property type="match status" value="1"/>
</dbReference>
<keyword evidence="4" id="KW-0482">Metalloprotease</keyword>
<dbReference type="EMBL" id="DTMQ01000047">
    <property type="protein sequence ID" value="HGE99938.1"/>
    <property type="molecule type" value="Genomic_DNA"/>
</dbReference>
<dbReference type="Pfam" id="PF19290">
    <property type="entry name" value="PmbA_TldD_2nd"/>
    <property type="match status" value="1"/>
</dbReference>
<dbReference type="Pfam" id="PF19289">
    <property type="entry name" value="PmbA_TldD_3rd"/>
    <property type="match status" value="1"/>
</dbReference>
<protein>
    <submittedName>
        <fullName evidence="8">TldD/PmbA family protein</fullName>
    </submittedName>
</protein>
<keyword evidence="3" id="KW-0378">Hydrolase</keyword>
<feature type="domain" description="Metalloprotease TldD/E central" evidence="7">
    <location>
        <begin position="115"/>
        <end position="225"/>
    </location>
</feature>
<dbReference type="GO" id="GO:0008237">
    <property type="term" value="F:metallopeptidase activity"/>
    <property type="evidence" value="ECO:0007669"/>
    <property type="project" value="UniProtKB-KW"/>
</dbReference>
<evidence type="ECO:0000259" key="6">
    <source>
        <dbReference type="Pfam" id="PF19289"/>
    </source>
</evidence>
<evidence type="ECO:0000256" key="3">
    <source>
        <dbReference type="ARBA" id="ARBA00022801"/>
    </source>
</evidence>
<reference evidence="8" key="1">
    <citation type="journal article" date="2020" name="mSystems">
        <title>Genome- and Community-Level Interaction Insights into Carbon Utilization and Element Cycling Functions of Hydrothermarchaeota in Hydrothermal Sediment.</title>
        <authorList>
            <person name="Zhou Z."/>
            <person name="Liu Y."/>
            <person name="Xu W."/>
            <person name="Pan J."/>
            <person name="Luo Z.H."/>
            <person name="Li M."/>
        </authorList>
    </citation>
    <scope>NUCLEOTIDE SEQUENCE [LARGE SCALE GENOMIC DNA]</scope>
    <source>
        <strain evidence="8">SpSt-906</strain>
    </source>
</reference>
<sequence length="479" mass="53293">MEKELVALALEVIEKEGVSYGDCRFTRIEEETIHQENGRIDTLKRDEDQGIGIRVIKDGAWGFAATSKLTKEDVIRAAKLAVRVAKASTKVKEKDVLLAPAERVEDTYITPITRDPFSVPIEEKINLLFLCDETMRKVKGVNRRRGELYFYKRFQIFASTEDSLIEQTIYHSGGYIEAMSVKGAVTGERSYPGMRGHYKSAGYEFIESLKFPEHAQRVAEEAVALTTARECPEMITTVILDGSMVAIQVHETVGHPTELDRVLGTEVSLAGTSHLTPDKRGNFRFASEIVTITADATIQGGLGTFGYDDEGVKASKTFLIKDGIFVGYLTSRETAAVFNEKSNGTMRATSWGFIPLIRMTNINLLPKEGRLEDLIADTKEGIYFESAGAPSIDDKRLNYHISSEIGWLIKNGKKTEMIRRPAYSGISYEIWRNCDAICGSEEWEVWGVPNCGKGDPMQVAHVGHGASPARFRNIKVGKK</sequence>
<dbReference type="InterPro" id="IPR045569">
    <property type="entry name" value="Metalloprtase-TldD/E_C"/>
</dbReference>
<keyword evidence="2" id="KW-0645">Protease</keyword>
<dbReference type="PANTHER" id="PTHR30624">
    <property type="entry name" value="UNCHARACTERIZED PROTEIN TLDD AND PMBA"/>
    <property type="match status" value="1"/>
</dbReference>
<dbReference type="FunFam" id="3.30.2290.10:FF:000003">
    <property type="entry name" value="Zinc-dependent protease, TldD/PmbA family"/>
    <property type="match status" value="1"/>
</dbReference>
<name>A0A7C3Z427_UNCW3</name>
<evidence type="ECO:0000256" key="4">
    <source>
        <dbReference type="ARBA" id="ARBA00023049"/>
    </source>
</evidence>
<accession>A0A7C3Z427</accession>
<dbReference type="GO" id="GO:0005829">
    <property type="term" value="C:cytosol"/>
    <property type="evidence" value="ECO:0007669"/>
    <property type="project" value="TreeGrafter"/>
</dbReference>
<proteinExistence type="inferred from homology"/>
<dbReference type="InterPro" id="IPR035068">
    <property type="entry name" value="TldD/PmbA_N"/>
</dbReference>
<dbReference type="InterPro" id="IPR051463">
    <property type="entry name" value="Peptidase_U62_metallo"/>
</dbReference>
<dbReference type="Gene3D" id="3.30.2290.10">
    <property type="entry name" value="PmbA/TldD superfamily"/>
    <property type="match status" value="1"/>
</dbReference>
<evidence type="ECO:0000259" key="7">
    <source>
        <dbReference type="Pfam" id="PF19290"/>
    </source>
</evidence>
<feature type="domain" description="Metalloprotease TldD/E N-terminal" evidence="5">
    <location>
        <begin position="22"/>
        <end position="85"/>
    </location>
</feature>
<evidence type="ECO:0000256" key="1">
    <source>
        <dbReference type="ARBA" id="ARBA00005836"/>
    </source>
</evidence>
<evidence type="ECO:0000313" key="8">
    <source>
        <dbReference type="EMBL" id="HGE99938.1"/>
    </source>
</evidence>
<dbReference type="InterPro" id="IPR002510">
    <property type="entry name" value="Metalloprtase-TldD/E_N"/>
</dbReference>
<dbReference type="InterPro" id="IPR045570">
    <property type="entry name" value="Metalloprtase-TldD/E_cen_dom"/>
</dbReference>
<evidence type="ECO:0000256" key="2">
    <source>
        <dbReference type="ARBA" id="ARBA00022670"/>
    </source>
</evidence>
<comment type="similarity">
    <text evidence="1">Belongs to the peptidase U62 family.</text>
</comment>
<gene>
    <name evidence="8" type="ORF">ENX07_07735</name>
</gene>
<dbReference type="Pfam" id="PF01523">
    <property type="entry name" value="PmbA_TldD_1st"/>
    <property type="match status" value="1"/>
</dbReference>
<organism evidence="8">
    <name type="scientific">candidate division WOR-3 bacterium</name>
    <dbReference type="NCBI Taxonomy" id="2052148"/>
    <lineage>
        <taxon>Bacteria</taxon>
        <taxon>Bacteria division WOR-3</taxon>
    </lineage>
</organism>
<dbReference type="SUPFAM" id="SSF111283">
    <property type="entry name" value="Putative modulator of DNA gyrase, PmbA/TldD"/>
    <property type="match status" value="1"/>
</dbReference>